<dbReference type="PROSITE" id="PS51892">
    <property type="entry name" value="SUBTILASE"/>
    <property type="match status" value="1"/>
</dbReference>
<evidence type="ECO:0000256" key="3">
    <source>
        <dbReference type="ARBA" id="ARBA00022801"/>
    </source>
</evidence>
<dbReference type="STRING" id="99656.SAMN05421659_105251"/>
<dbReference type="PANTHER" id="PTHR43806">
    <property type="entry name" value="PEPTIDASE S8"/>
    <property type="match status" value="1"/>
</dbReference>
<dbReference type="InterPro" id="IPR050131">
    <property type="entry name" value="Peptidase_S8_subtilisin-like"/>
</dbReference>
<feature type="domain" description="Peptidase S8/S53" evidence="7">
    <location>
        <begin position="96"/>
        <end position="290"/>
    </location>
</feature>
<keyword evidence="3 6" id="KW-0378">Hydrolase</keyword>
<dbReference type="AlphaFoldDB" id="A0A1I0PQ60"/>
<dbReference type="OrthoDB" id="9762689at2"/>
<evidence type="ECO:0000313" key="8">
    <source>
        <dbReference type="EMBL" id="SEW16507.1"/>
    </source>
</evidence>
<dbReference type="GO" id="GO:0006508">
    <property type="term" value="P:proteolysis"/>
    <property type="evidence" value="ECO:0007669"/>
    <property type="project" value="UniProtKB-KW"/>
</dbReference>
<feature type="active site" description="Charge relay system" evidence="5 6">
    <location>
        <position position="499"/>
    </location>
</feature>
<evidence type="ECO:0000313" key="9">
    <source>
        <dbReference type="Proteomes" id="UP000199701"/>
    </source>
</evidence>
<dbReference type="Proteomes" id="UP000199701">
    <property type="component" value="Unassembled WGS sequence"/>
</dbReference>
<organism evidence="8 9">
    <name type="scientific">[Clostridium] fimetarium</name>
    <dbReference type="NCBI Taxonomy" id="99656"/>
    <lineage>
        <taxon>Bacteria</taxon>
        <taxon>Bacillati</taxon>
        <taxon>Bacillota</taxon>
        <taxon>Clostridia</taxon>
        <taxon>Lachnospirales</taxon>
        <taxon>Lachnospiraceae</taxon>
    </lineage>
</organism>
<dbReference type="EMBL" id="FOJI01000005">
    <property type="protein sequence ID" value="SEW16507.1"/>
    <property type="molecule type" value="Genomic_DNA"/>
</dbReference>
<reference evidence="8 9" key="1">
    <citation type="submission" date="2016-10" db="EMBL/GenBank/DDBJ databases">
        <authorList>
            <person name="de Groot N.N."/>
        </authorList>
    </citation>
    <scope>NUCLEOTIDE SEQUENCE [LARGE SCALE GENOMIC DNA]</scope>
    <source>
        <strain evidence="8 9">DSM 9179</strain>
    </source>
</reference>
<feature type="domain" description="Peptidase S8/S53" evidence="7">
    <location>
        <begin position="428"/>
        <end position="554"/>
    </location>
</feature>
<dbReference type="InterPro" id="IPR000209">
    <property type="entry name" value="Peptidase_S8/S53_dom"/>
</dbReference>
<dbReference type="RefSeq" id="WP_092452901.1">
    <property type="nucleotide sequence ID" value="NZ_FOJI01000005.1"/>
</dbReference>
<evidence type="ECO:0000256" key="1">
    <source>
        <dbReference type="ARBA" id="ARBA00011073"/>
    </source>
</evidence>
<dbReference type="SUPFAM" id="SSF52743">
    <property type="entry name" value="Subtilisin-like"/>
    <property type="match status" value="1"/>
</dbReference>
<dbReference type="InterPro" id="IPR015500">
    <property type="entry name" value="Peptidase_S8_subtilisin-rel"/>
</dbReference>
<evidence type="ECO:0000256" key="4">
    <source>
        <dbReference type="ARBA" id="ARBA00022825"/>
    </source>
</evidence>
<gene>
    <name evidence="8" type="ORF">SAMN05421659_105251</name>
</gene>
<feature type="active site" description="Charge relay system" evidence="5 6">
    <location>
        <position position="174"/>
    </location>
</feature>
<evidence type="ECO:0000259" key="7">
    <source>
        <dbReference type="Pfam" id="PF00082"/>
    </source>
</evidence>
<dbReference type="Gene3D" id="3.40.50.200">
    <property type="entry name" value="Peptidase S8/S53 domain"/>
    <property type="match status" value="1"/>
</dbReference>
<dbReference type="InterPro" id="IPR034045">
    <property type="entry name" value="Pep_S8_CspA-like"/>
</dbReference>
<dbReference type="InterPro" id="IPR017310">
    <property type="entry name" value="Pept_S8A_subtilisin_clostridia"/>
</dbReference>
<name>A0A1I0PQ60_9FIRM</name>
<feature type="active site" description="Charge relay system" evidence="5 6">
    <location>
        <position position="105"/>
    </location>
</feature>
<keyword evidence="2 6" id="KW-0645">Protease</keyword>
<comment type="similarity">
    <text evidence="1 6">Belongs to the peptidase S8 family.</text>
</comment>
<protein>
    <submittedName>
        <fullName evidence="8">Subtilase family protein</fullName>
    </submittedName>
</protein>
<evidence type="ECO:0000256" key="5">
    <source>
        <dbReference type="PIRSR" id="PIRSR615500-1"/>
    </source>
</evidence>
<dbReference type="InterPro" id="IPR036852">
    <property type="entry name" value="Peptidase_S8/S53_dom_sf"/>
</dbReference>
<dbReference type="PANTHER" id="PTHR43806:SF11">
    <property type="entry name" value="CEREVISIN-RELATED"/>
    <property type="match status" value="1"/>
</dbReference>
<dbReference type="Gene3D" id="2.60.120.1290">
    <property type="match status" value="1"/>
</dbReference>
<dbReference type="PIRSF" id="PIRSF037894">
    <property type="entry name" value="Subtilisin_rel_CspABC"/>
    <property type="match status" value="1"/>
</dbReference>
<dbReference type="PRINTS" id="PR00723">
    <property type="entry name" value="SUBTILISIN"/>
</dbReference>
<keyword evidence="9" id="KW-1185">Reference proteome</keyword>
<accession>A0A1I0PQ60</accession>
<dbReference type="GO" id="GO:0004252">
    <property type="term" value="F:serine-type endopeptidase activity"/>
    <property type="evidence" value="ECO:0007669"/>
    <property type="project" value="UniProtKB-UniRule"/>
</dbReference>
<evidence type="ECO:0000256" key="2">
    <source>
        <dbReference type="ARBA" id="ARBA00022670"/>
    </source>
</evidence>
<evidence type="ECO:0000256" key="6">
    <source>
        <dbReference type="PROSITE-ProRule" id="PRU01240"/>
    </source>
</evidence>
<sequence length="571" mass="63291">MTIEDRKKIISNDFANAIVEYNRTDRGMDIFAGYPRNIINEMYEIIYFPISKISTKIVYENGYAVIPKLYGLLDTINLDAMGVNKVQNVPKLSLFGTGVLLGFVDTGIDYTNQIFKNADNSTRIVSIWDQTIENIEAPENIFYFGTEYSRQQINQALKSENPFLVVPSRDEIGHGTMLAGIAGGSRDEKNDFQGVVPQSEIVVVKLKQAKQHLRDYFYIPESANCYQEDDIMLGIKYLTNIASLLNKPIAICIGMGTSQGAHDGYDILSSFIAWVGNFNGRGILIAAGNEGKTQSHYFGTIDPKIGFDNVDLVIGENDKGFAMELWGYAPNSYSIDILSPKGQYVPRIVSRLGENREINFIFENTTVYVDYLVIESQTGEPMILIRFQNAAPGLWKFRVYGNGKDDAALKFHIWLPIVGFISTGTYFLNSNPDTTITSPGNTPLAVTITAYNALTEGIYPNSSRGYTKNNYIKPEIAAPGENVLAPIPGNMFVRTSGTSIAAAHATGIAAMILEWGIVRGNYYSISTVQIGRFLIRGADTDANLIYPNNIWGYGTINIYNTFLSLGSRLPQ</sequence>
<dbReference type="Pfam" id="PF00082">
    <property type="entry name" value="Peptidase_S8"/>
    <property type="match status" value="2"/>
</dbReference>
<dbReference type="CDD" id="cd07478">
    <property type="entry name" value="Peptidases_S8_CspA-like"/>
    <property type="match status" value="1"/>
</dbReference>
<proteinExistence type="inferred from homology"/>
<keyword evidence="4 6" id="KW-0720">Serine protease</keyword>